<feature type="domain" description="Expansin-like EG45" evidence="6">
    <location>
        <begin position="47"/>
        <end position="157"/>
    </location>
</feature>
<evidence type="ECO:0000256" key="1">
    <source>
        <dbReference type="ARBA" id="ARBA00004613"/>
    </source>
</evidence>
<evidence type="ECO:0000313" key="9">
    <source>
        <dbReference type="Proteomes" id="UP001231189"/>
    </source>
</evidence>
<feature type="domain" description="Expansin-like CBD" evidence="7">
    <location>
        <begin position="170"/>
        <end position="250"/>
    </location>
</feature>
<dbReference type="SUPFAM" id="SSF50685">
    <property type="entry name" value="Barwin-like endoglucanases"/>
    <property type="match status" value="1"/>
</dbReference>
<feature type="signal peptide" evidence="5">
    <location>
        <begin position="1"/>
        <end position="27"/>
    </location>
</feature>
<evidence type="ECO:0000256" key="2">
    <source>
        <dbReference type="ARBA" id="ARBA00005650"/>
    </source>
</evidence>
<dbReference type="InterPro" id="IPR007112">
    <property type="entry name" value="Expansin/allergen_DPBB_dom"/>
</dbReference>
<dbReference type="PRINTS" id="PR00829">
    <property type="entry name" value="LOLP1ALLERGN"/>
</dbReference>
<evidence type="ECO:0000256" key="4">
    <source>
        <dbReference type="ARBA" id="ARBA00022729"/>
    </source>
</evidence>
<comment type="similarity">
    <text evidence="2">Belongs to the expansin family. Expansin B subfamily.</text>
</comment>
<protein>
    <submittedName>
        <fullName evidence="8">Uncharacterized protein</fullName>
    </submittedName>
</protein>
<name>A0AAD8W0S8_LOLMU</name>
<evidence type="ECO:0000259" key="7">
    <source>
        <dbReference type="PROSITE" id="PS50843"/>
    </source>
</evidence>
<dbReference type="SUPFAM" id="SSF49590">
    <property type="entry name" value="PHL pollen allergen"/>
    <property type="match status" value="1"/>
</dbReference>
<dbReference type="EMBL" id="JAUUTY010000005">
    <property type="protein sequence ID" value="KAK1628291.1"/>
    <property type="molecule type" value="Genomic_DNA"/>
</dbReference>
<dbReference type="InterPro" id="IPR036908">
    <property type="entry name" value="RlpA-like_sf"/>
</dbReference>
<sequence length="282" mass="29689">MASSFFVAFAALAISCLLMLHPLSVSGAWTNGGATWYGPRNGAGTDGGACGYQGDVEQPPFSAMITAGGPSIYKNGKGCGACYQVRCVGNAACSDRPVTVVVTDQCPGGPCLAEAAHFDLSGTAFGALAKPGQADNLRNVGVLKVLYNRVPCNWRGTDIAFKVDAGSNPNYLAFLVEDEAGDGDLSAVELQQRGGGWAQMQQSWGAVWKYNSGSTLQAPISIRLTSSSGRKLVASNVIPAGWQPGHTYRSIHQIKSCFLGSGNQIRSFPLIVKDWLHLTIIL</sequence>
<dbReference type="PANTHER" id="PTHR31692:SF60">
    <property type="entry name" value="GENOME ASSEMBLY, CHROMOSOME: II"/>
    <property type="match status" value="1"/>
</dbReference>
<dbReference type="SMART" id="SM00837">
    <property type="entry name" value="DPBB_1"/>
    <property type="match status" value="1"/>
</dbReference>
<dbReference type="PRINTS" id="PR01225">
    <property type="entry name" value="EXPANSNFAMLY"/>
</dbReference>
<evidence type="ECO:0000256" key="3">
    <source>
        <dbReference type="ARBA" id="ARBA00022525"/>
    </source>
</evidence>
<dbReference type="AlphaFoldDB" id="A0AAD8W0S8"/>
<evidence type="ECO:0000259" key="6">
    <source>
        <dbReference type="PROSITE" id="PS50842"/>
    </source>
</evidence>
<reference evidence="8" key="1">
    <citation type="submission" date="2023-07" db="EMBL/GenBank/DDBJ databases">
        <title>A chromosome-level genome assembly of Lolium multiflorum.</title>
        <authorList>
            <person name="Chen Y."/>
            <person name="Copetti D."/>
            <person name="Kolliker R."/>
            <person name="Studer B."/>
        </authorList>
    </citation>
    <scope>NUCLEOTIDE SEQUENCE</scope>
    <source>
        <strain evidence="8">02402/16</strain>
        <tissue evidence="8">Leaf</tissue>
    </source>
</reference>
<dbReference type="CDD" id="cd22275">
    <property type="entry name" value="DPBB_EXPB_N"/>
    <property type="match status" value="1"/>
</dbReference>
<dbReference type="PROSITE" id="PS50842">
    <property type="entry name" value="EXPANSIN_EG45"/>
    <property type="match status" value="1"/>
</dbReference>
<evidence type="ECO:0000256" key="5">
    <source>
        <dbReference type="SAM" id="SignalP"/>
    </source>
</evidence>
<dbReference type="GO" id="GO:0005576">
    <property type="term" value="C:extracellular region"/>
    <property type="evidence" value="ECO:0007669"/>
    <property type="project" value="UniProtKB-SubCell"/>
</dbReference>
<feature type="chain" id="PRO_5042016055" evidence="5">
    <location>
        <begin position="28"/>
        <end position="282"/>
    </location>
</feature>
<comment type="subcellular location">
    <subcellularLocation>
        <location evidence="1">Secreted</location>
    </subcellularLocation>
</comment>
<keyword evidence="9" id="KW-1185">Reference proteome</keyword>
<proteinExistence type="inferred from homology"/>
<dbReference type="PROSITE" id="PS50843">
    <property type="entry name" value="EXPANSIN_CBD"/>
    <property type="match status" value="1"/>
</dbReference>
<dbReference type="InterPro" id="IPR005795">
    <property type="entry name" value="LolPI"/>
</dbReference>
<dbReference type="InterPro" id="IPR009009">
    <property type="entry name" value="RlpA-like_DPBB"/>
</dbReference>
<comment type="caution">
    <text evidence="8">The sequence shown here is derived from an EMBL/GenBank/DDBJ whole genome shotgun (WGS) entry which is preliminary data.</text>
</comment>
<accession>A0AAD8W0S8</accession>
<dbReference type="Proteomes" id="UP001231189">
    <property type="component" value="Unassembled WGS sequence"/>
</dbReference>
<keyword evidence="3" id="KW-0964">Secreted</keyword>
<keyword evidence="4 5" id="KW-0732">Signal</keyword>
<dbReference type="PANTHER" id="PTHR31692">
    <property type="entry name" value="EXPANSIN-B3"/>
    <property type="match status" value="1"/>
</dbReference>
<dbReference type="Gene3D" id="2.60.40.760">
    <property type="entry name" value="Expansin, cellulose-binding-like domain"/>
    <property type="match status" value="1"/>
</dbReference>
<gene>
    <name evidence="8" type="ORF">QYE76_002606</name>
</gene>
<dbReference type="Pfam" id="PF01357">
    <property type="entry name" value="Expansin_C"/>
    <property type="match status" value="1"/>
</dbReference>
<dbReference type="InterPro" id="IPR007117">
    <property type="entry name" value="Expansin_CBD"/>
</dbReference>
<dbReference type="Pfam" id="PF03330">
    <property type="entry name" value="DPBB_1"/>
    <property type="match status" value="1"/>
</dbReference>
<dbReference type="Gene3D" id="2.40.40.10">
    <property type="entry name" value="RlpA-like domain"/>
    <property type="match status" value="1"/>
</dbReference>
<evidence type="ECO:0000313" key="8">
    <source>
        <dbReference type="EMBL" id="KAK1628291.1"/>
    </source>
</evidence>
<dbReference type="InterPro" id="IPR007118">
    <property type="entry name" value="Expan_Lol_pI"/>
</dbReference>
<organism evidence="8 9">
    <name type="scientific">Lolium multiflorum</name>
    <name type="common">Italian ryegrass</name>
    <name type="synonym">Lolium perenne subsp. multiflorum</name>
    <dbReference type="NCBI Taxonomy" id="4521"/>
    <lineage>
        <taxon>Eukaryota</taxon>
        <taxon>Viridiplantae</taxon>
        <taxon>Streptophyta</taxon>
        <taxon>Embryophyta</taxon>
        <taxon>Tracheophyta</taxon>
        <taxon>Spermatophyta</taxon>
        <taxon>Magnoliopsida</taxon>
        <taxon>Liliopsida</taxon>
        <taxon>Poales</taxon>
        <taxon>Poaceae</taxon>
        <taxon>BOP clade</taxon>
        <taxon>Pooideae</taxon>
        <taxon>Poodae</taxon>
        <taxon>Poeae</taxon>
        <taxon>Poeae Chloroplast Group 2 (Poeae type)</taxon>
        <taxon>Loliodinae</taxon>
        <taxon>Loliinae</taxon>
        <taxon>Lolium</taxon>
    </lineage>
</organism>
<dbReference type="InterPro" id="IPR036749">
    <property type="entry name" value="Expansin_CBD_sf"/>
</dbReference>